<reference evidence="1 2" key="1">
    <citation type="submission" date="2016-10" db="EMBL/GenBank/DDBJ databases">
        <title>Comparative genomics of Bacillus thuringiensis reveals a path to pathogens against multiple invertebrate hosts.</title>
        <authorList>
            <person name="Zheng J."/>
            <person name="Gao Q."/>
            <person name="Liu H."/>
            <person name="Peng D."/>
            <person name="Ruan L."/>
            <person name="Sun M."/>
        </authorList>
    </citation>
    <scope>NUCLEOTIDE SEQUENCE [LARGE SCALE GENOMIC DNA]</scope>
    <source>
        <strain evidence="1">BGSC 4AC1</strain>
    </source>
</reference>
<organism evidence="1 2">
    <name type="scientific">Bacillus thuringiensis serovar mexicanensis</name>
    <dbReference type="NCBI Taxonomy" id="180868"/>
    <lineage>
        <taxon>Bacteria</taxon>
        <taxon>Bacillati</taxon>
        <taxon>Bacillota</taxon>
        <taxon>Bacilli</taxon>
        <taxon>Bacillales</taxon>
        <taxon>Bacillaceae</taxon>
        <taxon>Bacillus</taxon>
        <taxon>Bacillus cereus group</taxon>
    </lineage>
</organism>
<dbReference type="EMBL" id="NFCF01000063">
    <property type="protein sequence ID" value="OTW50917.1"/>
    <property type="molecule type" value="Genomic_DNA"/>
</dbReference>
<dbReference type="AlphaFoldDB" id="A0A242WAU7"/>
<name>A0A242WAU7_BACTU</name>
<comment type="caution">
    <text evidence="1">The sequence shown here is derived from an EMBL/GenBank/DDBJ whole genome shotgun (WGS) entry which is preliminary data.</text>
</comment>
<evidence type="ECO:0000313" key="1">
    <source>
        <dbReference type="EMBL" id="OTW50917.1"/>
    </source>
</evidence>
<sequence>MEECIMNTYAFNMRSLGKSMERSLISKCIENIDRIEKLSTSYINDVYLLTNFHDKIKKSLLFK</sequence>
<gene>
    <name evidence="1" type="ORF">BK699_10255</name>
</gene>
<protein>
    <submittedName>
        <fullName evidence="1">Uncharacterized protein</fullName>
    </submittedName>
</protein>
<accession>A0A242WAU7</accession>
<dbReference type="Proteomes" id="UP000195152">
    <property type="component" value="Unassembled WGS sequence"/>
</dbReference>
<evidence type="ECO:0000313" key="2">
    <source>
        <dbReference type="Proteomes" id="UP000195152"/>
    </source>
</evidence>
<proteinExistence type="predicted"/>